<evidence type="ECO:0000256" key="4">
    <source>
        <dbReference type="PROSITE-ProRule" id="PRU01024"/>
    </source>
</evidence>
<proteinExistence type="inferred from homology"/>
<keyword evidence="1 4" id="KW-0489">Methyltransferase</keyword>
<feature type="binding site" evidence="4">
    <location>
        <position position="299"/>
    </location>
    <ligand>
        <name>S-adenosyl-L-methionine</name>
        <dbReference type="ChEBI" id="CHEBI:59789"/>
    </ligand>
</feature>
<keyword evidence="3 4" id="KW-0949">S-adenosyl-L-methionine</keyword>
<evidence type="ECO:0000313" key="8">
    <source>
        <dbReference type="EMBL" id="GIH32108.1"/>
    </source>
</evidence>
<comment type="caution">
    <text evidence="8">The sequence shown here is derived from an EMBL/GenBank/DDBJ whole genome shotgun (WGS) entry which is preliminary data.</text>
</comment>
<dbReference type="PANTHER" id="PTHR11061">
    <property type="entry name" value="RNA M5U METHYLTRANSFERASE"/>
    <property type="match status" value="1"/>
</dbReference>
<feature type="binding site" evidence="4">
    <location>
        <position position="270"/>
    </location>
    <ligand>
        <name>S-adenosyl-L-methionine</name>
        <dbReference type="ChEBI" id="CHEBI:59789"/>
    </ligand>
</feature>
<dbReference type="Gene3D" id="2.40.50.1070">
    <property type="match status" value="1"/>
</dbReference>
<evidence type="ECO:0000259" key="7">
    <source>
        <dbReference type="PROSITE" id="PS50926"/>
    </source>
</evidence>
<dbReference type="PANTHER" id="PTHR11061:SF30">
    <property type="entry name" value="TRNA (URACIL(54)-C(5))-METHYLTRANSFERASE"/>
    <property type="match status" value="1"/>
</dbReference>
<dbReference type="InterPro" id="IPR012340">
    <property type="entry name" value="NA-bd_OB-fold"/>
</dbReference>
<dbReference type="Pfam" id="PF05958">
    <property type="entry name" value="tRNA_U5-meth_tr"/>
    <property type="match status" value="1"/>
</dbReference>
<dbReference type="InterPro" id="IPR010280">
    <property type="entry name" value="U5_MeTrfase_fam"/>
</dbReference>
<dbReference type="PROSITE" id="PS01230">
    <property type="entry name" value="TRMA_1"/>
    <property type="match status" value="1"/>
</dbReference>
<evidence type="ECO:0000256" key="5">
    <source>
        <dbReference type="PROSITE-ProRule" id="PRU10015"/>
    </source>
</evidence>
<feature type="binding site" evidence="4">
    <location>
        <position position="367"/>
    </location>
    <ligand>
        <name>S-adenosyl-L-methionine</name>
        <dbReference type="ChEBI" id="CHEBI:59789"/>
    </ligand>
</feature>
<dbReference type="PROSITE" id="PS50926">
    <property type="entry name" value="TRAM"/>
    <property type="match status" value="1"/>
</dbReference>
<dbReference type="Gene3D" id="2.40.50.140">
    <property type="entry name" value="Nucleic acid-binding proteins"/>
    <property type="match status" value="1"/>
</dbReference>
<dbReference type="Proteomes" id="UP000651728">
    <property type="component" value="Unassembled WGS sequence"/>
</dbReference>
<comment type="similarity">
    <text evidence="4">Belongs to the class I-like SAM-binding methyltransferase superfamily. RNA M5U methyltransferase family.</text>
</comment>
<keyword evidence="2 4" id="KW-0808">Transferase</keyword>
<feature type="active site" evidence="5">
    <location>
        <position position="394"/>
    </location>
</feature>
<sequence>MTDTKGAGLMNGNGSTAPEESAGTLHARLELTVGAVAHGGWCVARHEGRVVFVRHALPGERVVAEVTEETTRFLRADAVEILEASPDRVTPPCPFAGPGRCGGCDWQHASLEAQRRLKADVVAEQLRRLAGLDHKVVVEEVPGAPDGLGWRTRVQFAVDRDGSAGLRRHRSHEIEHITGCLIAHPAVEEAGAERLAWPGASSVEVVAASGGDRAVIVEPLPHRRATIPDVDAAVLLDEGRRGTRALRGRASLTERVGERDYRVTASGFWQVHPGAAATLLGAVLDLGRPEPGEWALDLYCGAGLFAAGLAEAVGPEGAVLGVESDPQAVQDARINLRDLPQAQVERGKVEEALDRLGIERADLVVADPPRAGLGRPVVDRVARLEAPRVVYVSCDPATLARDIAWFAPYGYRLEDLRAFDQYPMTHHVECVALLVRD</sequence>
<name>A0ABQ4FBC1_9ACTN</name>
<feature type="domain" description="TRAM" evidence="7">
    <location>
        <begin position="19"/>
        <end position="80"/>
    </location>
</feature>
<dbReference type="InterPro" id="IPR030390">
    <property type="entry name" value="MeTrfase_TrmA_AS"/>
</dbReference>
<evidence type="ECO:0000313" key="9">
    <source>
        <dbReference type="Proteomes" id="UP000651728"/>
    </source>
</evidence>
<evidence type="ECO:0000256" key="2">
    <source>
        <dbReference type="ARBA" id="ARBA00022679"/>
    </source>
</evidence>
<dbReference type="InterPro" id="IPR029063">
    <property type="entry name" value="SAM-dependent_MTases_sf"/>
</dbReference>
<gene>
    <name evidence="8" type="ORF">Mam01_22720</name>
</gene>
<organism evidence="8 9">
    <name type="scientific">Microbispora amethystogenes</name>
    <dbReference type="NCBI Taxonomy" id="1427754"/>
    <lineage>
        <taxon>Bacteria</taxon>
        <taxon>Bacillati</taxon>
        <taxon>Actinomycetota</taxon>
        <taxon>Actinomycetes</taxon>
        <taxon>Streptosporangiales</taxon>
        <taxon>Streptosporangiaceae</taxon>
        <taxon>Microbispora</taxon>
    </lineage>
</organism>
<evidence type="ECO:0000256" key="6">
    <source>
        <dbReference type="SAM" id="MobiDB-lite"/>
    </source>
</evidence>
<feature type="region of interest" description="Disordered" evidence="6">
    <location>
        <begin position="1"/>
        <end position="21"/>
    </location>
</feature>
<dbReference type="InterPro" id="IPR002792">
    <property type="entry name" value="TRAM_dom"/>
</dbReference>
<dbReference type="SUPFAM" id="SSF50249">
    <property type="entry name" value="Nucleic acid-binding proteins"/>
    <property type="match status" value="1"/>
</dbReference>
<dbReference type="PROSITE" id="PS51687">
    <property type="entry name" value="SAM_MT_RNA_M5U"/>
    <property type="match status" value="1"/>
</dbReference>
<dbReference type="Pfam" id="PF01938">
    <property type="entry name" value="TRAM"/>
    <property type="match status" value="1"/>
</dbReference>
<evidence type="ECO:0000256" key="3">
    <source>
        <dbReference type="ARBA" id="ARBA00022691"/>
    </source>
</evidence>
<protein>
    <submittedName>
        <fullName evidence="8">RNA methyltransferase</fullName>
    </submittedName>
</protein>
<dbReference type="SUPFAM" id="SSF53335">
    <property type="entry name" value="S-adenosyl-L-methionine-dependent methyltransferases"/>
    <property type="match status" value="1"/>
</dbReference>
<dbReference type="CDD" id="cd02440">
    <property type="entry name" value="AdoMet_MTases"/>
    <property type="match status" value="1"/>
</dbReference>
<reference evidence="8 9" key="1">
    <citation type="submission" date="2021-01" db="EMBL/GenBank/DDBJ databases">
        <title>Whole genome shotgun sequence of Microbispora amethystogenes NBRC 101907.</title>
        <authorList>
            <person name="Komaki H."/>
            <person name="Tamura T."/>
        </authorList>
    </citation>
    <scope>NUCLEOTIDE SEQUENCE [LARGE SCALE GENOMIC DNA]</scope>
    <source>
        <strain evidence="8 9">NBRC 101907</strain>
    </source>
</reference>
<evidence type="ECO:0000256" key="1">
    <source>
        <dbReference type="ARBA" id="ARBA00022603"/>
    </source>
</evidence>
<dbReference type="GO" id="GO:0032259">
    <property type="term" value="P:methylation"/>
    <property type="evidence" value="ECO:0007669"/>
    <property type="project" value="UniProtKB-KW"/>
</dbReference>
<keyword evidence="9" id="KW-1185">Reference proteome</keyword>
<feature type="active site" description="Nucleophile" evidence="4">
    <location>
        <position position="394"/>
    </location>
</feature>
<feature type="binding site" evidence="4">
    <location>
        <position position="323"/>
    </location>
    <ligand>
        <name>S-adenosyl-L-methionine</name>
        <dbReference type="ChEBI" id="CHEBI:59789"/>
    </ligand>
</feature>
<dbReference type="Gene3D" id="3.40.50.150">
    <property type="entry name" value="Vaccinia Virus protein VP39"/>
    <property type="match status" value="1"/>
</dbReference>
<dbReference type="GO" id="GO:0008168">
    <property type="term" value="F:methyltransferase activity"/>
    <property type="evidence" value="ECO:0007669"/>
    <property type="project" value="UniProtKB-KW"/>
</dbReference>
<accession>A0ABQ4FBC1</accession>
<dbReference type="EMBL" id="BOOB01000015">
    <property type="protein sequence ID" value="GIH32108.1"/>
    <property type="molecule type" value="Genomic_DNA"/>
</dbReference>